<evidence type="ECO:0000256" key="1">
    <source>
        <dbReference type="ARBA" id="ARBA00022670"/>
    </source>
</evidence>
<dbReference type="Gene3D" id="3.40.390.10">
    <property type="entry name" value="Collagenase (Catalytic Domain)"/>
    <property type="match status" value="1"/>
</dbReference>
<dbReference type="OrthoDB" id="406838at2759"/>
<comment type="caution">
    <text evidence="7">The sequence shown here is derived from an EMBL/GenBank/DDBJ whole genome shotgun (WGS) entry which is preliminary data.</text>
</comment>
<dbReference type="InterPro" id="IPR024079">
    <property type="entry name" value="MetalloPept_cat_dom_sf"/>
</dbReference>
<dbReference type="GeneID" id="38116341"/>
<gene>
    <name evidence="7" type="ORF">DSM5745_05971</name>
</gene>
<keyword evidence="4" id="KW-0862">Zinc</keyword>
<keyword evidence="8" id="KW-1185">Reference proteome</keyword>
<reference evidence="7 8" key="1">
    <citation type="journal article" date="2018" name="IMA Fungus">
        <title>IMA Genome-F 9: Draft genome sequence of Annulohypoxylon stygium, Aspergillus mulundensis, Berkeleyomyces basicola (syn. Thielaviopsis basicola), Ceratocystis smalleyi, two Cercospora beticola strains, Coleophoma cylindrospora, Fusarium fracticaudum, Phialophora cf. hyalina, and Morchella septimelata.</title>
        <authorList>
            <person name="Wingfield B.D."/>
            <person name="Bills G.F."/>
            <person name="Dong Y."/>
            <person name="Huang W."/>
            <person name="Nel W.J."/>
            <person name="Swalarsk-Parry B.S."/>
            <person name="Vaghefi N."/>
            <person name="Wilken P.M."/>
            <person name="An Z."/>
            <person name="de Beer Z.W."/>
            <person name="De Vos L."/>
            <person name="Chen L."/>
            <person name="Duong T.A."/>
            <person name="Gao Y."/>
            <person name="Hammerbacher A."/>
            <person name="Kikkert J.R."/>
            <person name="Li Y."/>
            <person name="Li H."/>
            <person name="Li K."/>
            <person name="Li Q."/>
            <person name="Liu X."/>
            <person name="Ma X."/>
            <person name="Naidoo K."/>
            <person name="Pethybridge S.J."/>
            <person name="Sun J."/>
            <person name="Steenkamp E.T."/>
            <person name="van der Nest M.A."/>
            <person name="van Wyk S."/>
            <person name="Wingfield M.J."/>
            <person name="Xiong C."/>
            <person name="Yue Q."/>
            <person name="Zhang X."/>
        </authorList>
    </citation>
    <scope>NUCLEOTIDE SEQUENCE [LARGE SCALE GENOMIC DNA]</scope>
    <source>
        <strain evidence="7 8">DSM 5745</strain>
    </source>
</reference>
<dbReference type="RefSeq" id="XP_026603819.1">
    <property type="nucleotide sequence ID" value="XM_026747987.1"/>
</dbReference>
<feature type="region of interest" description="Disordered" evidence="5">
    <location>
        <begin position="37"/>
        <end position="57"/>
    </location>
</feature>
<feature type="compositionally biased region" description="Polar residues" evidence="5">
    <location>
        <begin position="41"/>
        <end position="57"/>
    </location>
</feature>
<sequence>MPHVPHALRSTIKPSRANLIHDLKDNVSPDALKTLNPEAAKSQQPSLPTESGSTGSKLESYPCITQKPPPAAFANNTSIASLQVGLGDKIPRWKANTTVNFAALAHGYPKPELAVLAATKLNEAANEWNALDLGIHFAWVEKIDDAAFVLSFAEQRSEGVLAEAFFPSDVDLQTLNVYPAAFRPGTVQYLRNIFLHELGHVLGLRHEFAPERERSAKSVQVGPRNPTSVMGYEFPPRLQASDIDSTKAFYQFSGKELGVRQGRGARGVPLRIVDFSV</sequence>
<dbReference type="InterPro" id="IPR001818">
    <property type="entry name" value="Pept_M10_metallopeptidase"/>
</dbReference>
<dbReference type="Pfam" id="PF00413">
    <property type="entry name" value="Peptidase_M10"/>
    <property type="match status" value="1"/>
</dbReference>
<dbReference type="GO" id="GO:0006508">
    <property type="term" value="P:proteolysis"/>
    <property type="evidence" value="ECO:0007669"/>
    <property type="project" value="UniProtKB-KW"/>
</dbReference>
<dbReference type="EMBL" id="PVWQ01000006">
    <property type="protein sequence ID" value="RDW79119.1"/>
    <property type="molecule type" value="Genomic_DNA"/>
</dbReference>
<keyword evidence="2" id="KW-0479">Metal-binding</keyword>
<evidence type="ECO:0000256" key="3">
    <source>
        <dbReference type="ARBA" id="ARBA00022801"/>
    </source>
</evidence>
<dbReference type="Proteomes" id="UP000256690">
    <property type="component" value="Unassembled WGS sequence"/>
</dbReference>
<proteinExistence type="predicted"/>
<dbReference type="AlphaFoldDB" id="A0A3D8RYI9"/>
<protein>
    <recommendedName>
        <fullName evidence="6">Peptidase M10 metallopeptidase domain-containing protein</fullName>
    </recommendedName>
</protein>
<keyword evidence="3" id="KW-0378">Hydrolase</keyword>
<accession>A0A3D8RYI9</accession>
<dbReference type="STRING" id="1810919.A0A3D8RYI9"/>
<feature type="domain" description="Peptidase M10 metallopeptidase" evidence="6">
    <location>
        <begin position="127"/>
        <end position="209"/>
    </location>
</feature>
<evidence type="ECO:0000256" key="5">
    <source>
        <dbReference type="SAM" id="MobiDB-lite"/>
    </source>
</evidence>
<organism evidence="7 8">
    <name type="scientific">Aspergillus mulundensis</name>
    <dbReference type="NCBI Taxonomy" id="1810919"/>
    <lineage>
        <taxon>Eukaryota</taxon>
        <taxon>Fungi</taxon>
        <taxon>Dikarya</taxon>
        <taxon>Ascomycota</taxon>
        <taxon>Pezizomycotina</taxon>
        <taxon>Eurotiomycetes</taxon>
        <taxon>Eurotiomycetidae</taxon>
        <taxon>Eurotiales</taxon>
        <taxon>Aspergillaceae</taxon>
        <taxon>Aspergillus</taxon>
        <taxon>Aspergillus subgen. Nidulantes</taxon>
    </lineage>
</organism>
<dbReference type="GO" id="GO:0004222">
    <property type="term" value="F:metalloendopeptidase activity"/>
    <property type="evidence" value="ECO:0007669"/>
    <property type="project" value="InterPro"/>
</dbReference>
<evidence type="ECO:0000313" key="8">
    <source>
        <dbReference type="Proteomes" id="UP000256690"/>
    </source>
</evidence>
<dbReference type="SUPFAM" id="SSF55486">
    <property type="entry name" value="Metalloproteases ('zincins'), catalytic domain"/>
    <property type="match status" value="1"/>
</dbReference>
<evidence type="ECO:0000256" key="4">
    <source>
        <dbReference type="ARBA" id="ARBA00022833"/>
    </source>
</evidence>
<evidence type="ECO:0000313" key="7">
    <source>
        <dbReference type="EMBL" id="RDW79119.1"/>
    </source>
</evidence>
<dbReference type="GO" id="GO:0031012">
    <property type="term" value="C:extracellular matrix"/>
    <property type="evidence" value="ECO:0007669"/>
    <property type="project" value="InterPro"/>
</dbReference>
<dbReference type="GO" id="GO:0008270">
    <property type="term" value="F:zinc ion binding"/>
    <property type="evidence" value="ECO:0007669"/>
    <property type="project" value="InterPro"/>
</dbReference>
<name>A0A3D8RYI9_9EURO</name>
<keyword evidence="1" id="KW-0645">Protease</keyword>
<evidence type="ECO:0000259" key="6">
    <source>
        <dbReference type="Pfam" id="PF00413"/>
    </source>
</evidence>
<evidence type="ECO:0000256" key="2">
    <source>
        <dbReference type="ARBA" id="ARBA00022723"/>
    </source>
</evidence>